<dbReference type="Proteomes" id="UP000440578">
    <property type="component" value="Unassembled WGS sequence"/>
</dbReference>
<accession>A0A6A4VPR6</accession>
<evidence type="ECO:0000313" key="4">
    <source>
        <dbReference type="Proteomes" id="UP000440578"/>
    </source>
</evidence>
<dbReference type="PROSITE" id="PS00018">
    <property type="entry name" value="EF_HAND_1"/>
    <property type="match status" value="2"/>
</dbReference>
<feature type="domain" description="EF-hand" evidence="2">
    <location>
        <begin position="145"/>
        <end position="180"/>
    </location>
</feature>
<keyword evidence="4" id="KW-1185">Reference proteome</keyword>
<evidence type="ECO:0000313" key="3">
    <source>
        <dbReference type="EMBL" id="KAF0292672.1"/>
    </source>
</evidence>
<dbReference type="OrthoDB" id="427950at2759"/>
<dbReference type="SMART" id="SM00054">
    <property type="entry name" value="EFh"/>
    <property type="match status" value="3"/>
</dbReference>
<protein>
    <submittedName>
        <fullName evidence="3">Sarcoplasmic calcium-binding protein</fullName>
    </submittedName>
</protein>
<dbReference type="InterPro" id="IPR002048">
    <property type="entry name" value="EF_hand_dom"/>
</dbReference>
<dbReference type="EMBL" id="VIIS01001799">
    <property type="protein sequence ID" value="KAF0292672.1"/>
    <property type="molecule type" value="Genomic_DNA"/>
</dbReference>
<sequence length="196" mass="22472">MPLIVVRPPPPGVARFKGTSPIWQKKMRTYHRVMDVNKDGTVSWDDFKDMARKFAEIGHLDEQQQQEFIQQLKYVWENNWGASDDPYCFITEEALLTSMEHVVNTKDLAKKTDKFLPYLFKAVDYNASGDISVDEYKLLFKCLGLSEEDAVVSFNSIDVNGDGTITLDEFVAHGKDFFLTEDDSRPSKFFWGPLVA</sequence>
<comment type="caution">
    <text evidence="3">The sequence shown here is derived from an EMBL/GenBank/DDBJ whole genome shotgun (WGS) entry which is preliminary data.</text>
</comment>
<evidence type="ECO:0000259" key="2">
    <source>
        <dbReference type="PROSITE" id="PS50222"/>
    </source>
</evidence>
<feature type="domain" description="EF-hand" evidence="2">
    <location>
        <begin position="22"/>
        <end position="57"/>
    </location>
</feature>
<dbReference type="SUPFAM" id="SSF47473">
    <property type="entry name" value="EF-hand"/>
    <property type="match status" value="1"/>
</dbReference>
<dbReference type="GO" id="GO:0005509">
    <property type="term" value="F:calcium ion binding"/>
    <property type="evidence" value="ECO:0007669"/>
    <property type="project" value="InterPro"/>
</dbReference>
<dbReference type="AlphaFoldDB" id="A0A6A4VPR6"/>
<reference evidence="3 4" key="1">
    <citation type="submission" date="2019-07" db="EMBL/GenBank/DDBJ databases">
        <title>Draft genome assembly of a fouling barnacle, Amphibalanus amphitrite (Darwin, 1854): The first reference genome for Thecostraca.</title>
        <authorList>
            <person name="Kim W."/>
        </authorList>
    </citation>
    <scope>NUCLEOTIDE SEQUENCE [LARGE SCALE GENOMIC DNA]</scope>
    <source>
        <strain evidence="3">SNU_AA5</strain>
        <tissue evidence="3">Soma without cirri and trophi</tissue>
    </source>
</reference>
<evidence type="ECO:0000256" key="1">
    <source>
        <dbReference type="ARBA" id="ARBA00022837"/>
    </source>
</evidence>
<dbReference type="CDD" id="cd00051">
    <property type="entry name" value="EFh"/>
    <property type="match status" value="1"/>
</dbReference>
<dbReference type="PROSITE" id="PS50222">
    <property type="entry name" value="EF_HAND_2"/>
    <property type="match status" value="2"/>
</dbReference>
<dbReference type="Gene3D" id="1.10.238.10">
    <property type="entry name" value="EF-hand"/>
    <property type="match status" value="1"/>
</dbReference>
<dbReference type="InterPro" id="IPR018247">
    <property type="entry name" value="EF_Hand_1_Ca_BS"/>
</dbReference>
<keyword evidence="1" id="KW-0106">Calcium</keyword>
<organism evidence="3 4">
    <name type="scientific">Amphibalanus amphitrite</name>
    <name type="common">Striped barnacle</name>
    <name type="synonym">Balanus amphitrite</name>
    <dbReference type="NCBI Taxonomy" id="1232801"/>
    <lineage>
        <taxon>Eukaryota</taxon>
        <taxon>Metazoa</taxon>
        <taxon>Ecdysozoa</taxon>
        <taxon>Arthropoda</taxon>
        <taxon>Crustacea</taxon>
        <taxon>Multicrustacea</taxon>
        <taxon>Cirripedia</taxon>
        <taxon>Thoracica</taxon>
        <taxon>Thoracicalcarea</taxon>
        <taxon>Balanomorpha</taxon>
        <taxon>Balanoidea</taxon>
        <taxon>Balanidae</taxon>
        <taxon>Amphibalaninae</taxon>
        <taxon>Amphibalanus</taxon>
    </lineage>
</organism>
<name>A0A6A4VPR6_AMPAM</name>
<dbReference type="InterPro" id="IPR011992">
    <property type="entry name" value="EF-hand-dom_pair"/>
</dbReference>
<gene>
    <name evidence="3" type="primary">SCP</name>
    <name evidence="3" type="ORF">FJT64_009295</name>
</gene>
<dbReference type="Pfam" id="PF13202">
    <property type="entry name" value="EF-hand_5"/>
    <property type="match status" value="1"/>
</dbReference>
<proteinExistence type="predicted"/>
<dbReference type="Pfam" id="PF13499">
    <property type="entry name" value="EF-hand_7"/>
    <property type="match status" value="1"/>
</dbReference>